<sequence>MISWTVTELMHMTREELCGLDANLRHALGQFGPGTAKRHEVLTSLQNIRRVIGMRRLHF</sequence>
<gene>
    <name evidence="1" type="ORF">E4K65_12680</name>
</gene>
<evidence type="ECO:0000313" key="1">
    <source>
        <dbReference type="EMBL" id="TFV48266.1"/>
    </source>
</evidence>
<reference evidence="1 2" key="1">
    <citation type="submission" date="2019-03" db="EMBL/GenBank/DDBJ databases">
        <title>Bradyrhizobium diversity isolated from nodules of Chamaecrista fasciculata.</title>
        <authorList>
            <person name="Klepa M.S."/>
            <person name="Urquiaga M.O."/>
            <person name="Hungria M."/>
            <person name="Delamuta J.R."/>
        </authorList>
    </citation>
    <scope>NUCLEOTIDE SEQUENCE [LARGE SCALE GENOMIC DNA]</scope>
    <source>
        <strain evidence="1 2">CNPSo 3448</strain>
    </source>
</reference>
<dbReference type="RefSeq" id="WP_135174438.1">
    <property type="nucleotide sequence ID" value="NZ_SPQT01000005.1"/>
</dbReference>
<organism evidence="1 2">
    <name type="scientific">Bradyrhizobium niftali</name>
    <dbReference type="NCBI Taxonomy" id="2560055"/>
    <lineage>
        <taxon>Bacteria</taxon>
        <taxon>Pseudomonadati</taxon>
        <taxon>Pseudomonadota</taxon>
        <taxon>Alphaproteobacteria</taxon>
        <taxon>Hyphomicrobiales</taxon>
        <taxon>Nitrobacteraceae</taxon>
        <taxon>Bradyrhizobium</taxon>
    </lineage>
</organism>
<accession>A0A4Y9LZK4</accession>
<proteinExistence type="predicted"/>
<name>A0A4Y9LZK4_9BRAD</name>
<dbReference type="AlphaFoldDB" id="A0A4Y9LZK4"/>
<dbReference type="Proteomes" id="UP000297966">
    <property type="component" value="Unassembled WGS sequence"/>
</dbReference>
<evidence type="ECO:0000313" key="2">
    <source>
        <dbReference type="Proteomes" id="UP000297966"/>
    </source>
</evidence>
<protein>
    <recommendedName>
        <fullName evidence="3">Transposase</fullName>
    </recommendedName>
</protein>
<dbReference type="OrthoDB" id="8256220at2"/>
<dbReference type="EMBL" id="SPQT01000005">
    <property type="protein sequence ID" value="TFV48266.1"/>
    <property type="molecule type" value="Genomic_DNA"/>
</dbReference>
<keyword evidence="2" id="KW-1185">Reference proteome</keyword>
<evidence type="ECO:0008006" key="3">
    <source>
        <dbReference type="Google" id="ProtNLM"/>
    </source>
</evidence>
<comment type="caution">
    <text evidence="1">The sequence shown here is derived from an EMBL/GenBank/DDBJ whole genome shotgun (WGS) entry which is preliminary data.</text>
</comment>